<evidence type="ECO:0000256" key="2">
    <source>
        <dbReference type="ARBA" id="ARBA00022630"/>
    </source>
</evidence>
<dbReference type="PRINTS" id="PR00469">
    <property type="entry name" value="PNDRDTASEII"/>
</dbReference>
<reference evidence="5 6" key="1">
    <citation type="submission" date="2019-07" db="EMBL/GenBank/DDBJ databases">
        <title>Whole genome shotgun sequence of Microvirga aerophila NBRC 106136.</title>
        <authorList>
            <person name="Hosoyama A."/>
            <person name="Uohara A."/>
            <person name="Ohji S."/>
            <person name="Ichikawa N."/>
        </authorList>
    </citation>
    <scope>NUCLEOTIDE SEQUENCE [LARGE SCALE GENOMIC DNA]</scope>
    <source>
        <strain evidence="5 6">NBRC 106136</strain>
    </source>
</reference>
<dbReference type="Pfam" id="PF00027">
    <property type="entry name" value="cNMP_binding"/>
    <property type="match status" value="1"/>
</dbReference>
<dbReference type="InterPro" id="IPR023753">
    <property type="entry name" value="FAD/NAD-binding_dom"/>
</dbReference>
<dbReference type="InterPro" id="IPR050097">
    <property type="entry name" value="Ferredoxin-NADP_redctase_2"/>
</dbReference>
<dbReference type="CDD" id="cd00038">
    <property type="entry name" value="CAP_ED"/>
    <property type="match status" value="1"/>
</dbReference>
<gene>
    <name evidence="5" type="ORF">MAE02_05880</name>
</gene>
<dbReference type="Gene3D" id="2.60.120.10">
    <property type="entry name" value="Jelly Rolls"/>
    <property type="match status" value="1"/>
</dbReference>
<dbReference type="SUPFAM" id="SSF51206">
    <property type="entry name" value="cAMP-binding domain-like"/>
    <property type="match status" value="1"/>
</dbReference>
<evidence type="ECO:0000313" key="5">
    <source>
        <dbReference type="EMBL" id="GEO12892.1"/>
    </source>
</evidence>
<proteinExistence type="predicted"/>
<dbReference type="Gene3D" id="3.50.50.60">
    <property type="entry name" value="FAD/NAD(P)-binding domain"/>
    <property type="match status" value="2"/>
</dbReference>
<dbReference type="PANTHER" id="PTHR48105">
    <property type="entry name" value="THIOREDOXIN REDUCTASE 1-RELATED-RELATED"/>
    <property type="match status" value="1"/>
</dbReference>
<protein>
    <recommendedName>
        <fullName evidence="1">Thioredoxin reductase</fullName>
    </recommendedName>
</protein>
<dbReference type="SMART" id="SM00100">
    <property type="entry name" value="cNMP"/>
    <property type="match status" value="1"/>
</dbReference>
<evidence type="ECO:0000259" key="4">
    <source>
        <dbReference type="PROSITE" id="PS50042"/>
    </source>
</evidence>
<dbReference type="EMBL" id="BJYU01000004">
    <property type="protein sequence ID" value="GEO12892.1"/>
    <property type="molecule type" value="Genomic_DNA"/>
</dbReference>
<comment type="caution">
    <text evidence="5">The sequence shown here is derived from an EMBL/GenBank/DDBJ whole genome shotgun (WGS) entry which is preliminary data.</text>
</comment>
<sequence>MAATGTGPSINETRRDQVFPVLDAAEIQRLHRFGEVRRYEAGEALWRIGEVGHGLTVVLTGRLAISQPEAGQRRLIATHLPGEFLGEIAQLSGRPALVDVDAIEPVEALIIPPEKLRAVLVAEAELGERIMRALILRRMGLLELGTGGPVIVGPGHHGDVLRLGGFLSRNAHPHLSLDPETDPEARALVERFGLNPGELPIILCPDGRLLHNPSENELARCLGLVGPIDPDRVYDVAVIGAGPAGLATAVYAASEGLSVLVLDCRTFGGQAGASMRIENYLGFPTGITGVALMARAYTQAQKFGAEMAMPDEAVSLEGESAAGGGPYVLTLLNQERVQARAVVIATGARYRRLEVADLEQYEGSCVHYWASPLEGKLCTGQEVALVGAGNSAGQATVYLAARVAKVWLLVRGKDLGASMSRYLVERIEGLANVEIVTQAEITALEGQPGQLEAVRWRLASGDEVRRPIHHLFLFIGAAPNTQWLDPSRVVLDPKGFVLTGADVSPGRRQLETSLDGVFAVGDVRSGSVKRVAAAVGEGAQAVSALHAFLTRNTVLAKARGAIPQLFSAVSAIPDKSPQF</sequence>
<organism evidence="5 6">
    <name type="scientific">Microvirga aerophila</name>
    <dbReference type="NCBI Taxonomy" id="670291"/>
    <lineage>
        <taxon>Bacteria</taxon>
        <taxon>Pseudomonadati</taxon>
        <taxon>Pseudomonadota</taxon>
        <taxon>Alphaproteobacteria</taxon>
        <taxon>Hyphomicrobiales</taxon>
        <taxon>Methylobacteriaceae</taxon>
        <taxon>Microvirga</taxon>
    </lineage>
</organism>
<dbReference type="Proteomes" id="UP000321085">
    <property type="component" value="Unassembled WGS sequence"/>
</dbReference>
<dbReference type="InterPro" id="IPR036188">
    <property type="entry name" value="FAD/NAD-bd_sf"/>
</dbReference>
<dbReference type="InterPro" id="IPR000595">
    <property type="entry name" value="cNMP-bd_dom"/>
</dbReference>
<dbReference type="GO" id="GO:0016491">
    <property type="term" value="F:oxidoreductase activity"/>
    <property type="evidence" value="ECO:0007669"/>
    <property type="project" value="UniProtKB-KW"/>
</dbReference>
<dbReference type="AlphaFoldDB" id="A0A512BLQ5"/>
<keyword evidence="2" id="KW-0285">Flavoprotein</keyword>
<evidence type="ECO:0000313" key="6">
    <source>
        <dbReference type="Proteomes" id="UP000321085"/>
    </source>
</evidence>
<feature type="domain" description="Cyclic nucleotide-binding" evidence="4">
    <location>
        <begin position="18"/>
        <end position="137"/>
    </location>
</feature>
<dbReference type="Pfam" id="PF07992">
    <property type="entry name" value="Pyr_redox_2"/>
    <property type="match status" value="1"/>
</dbReference>
<dbReference type="RefSeq" id="WP_114185201.1">
    <property type="nucleotide sequence ID" value="NZ_BJYU01000004.1"/>
</dbReference>
<evidence type="ECO:0000256" key="3">
    <source>
        <dbReference type="ARBA" id="ARBA00023002"/>
    </source>
</evidence>
<dbReference type="PRINTS" id="PR00368">
    <property type="entry name" value="FADPNR"/>
</dbReference>
<dbReference type="InterPro" id="IPR014710">
    <property type="entry name" value="RmlC-like_jellyroll"/>
</dbReference>
<dbReference type="OrthoDB" id="9786503at2"/>
<dbReference type="InterPro" id="IPR018490">
    <property type="entry name" value="cNMP-bd_dom_sf"/>
</dbReference>
<keyword evidence="3" id="KW-0560">Oxidoreductase</keyword>
<evidence type="ECO:0000256" key="1">
    <source>
        <dbReference type="ARBA" id="ARBA00018719"/>
    </source>
</evidence>
<keyword evidence="6" id="KW-1185">Reference proteome</keyword>
<accession>A0A512BLQ5</accession>
<dbReference type="SUPFAM" id="SSF51905">
    <property type="entry name" value="FAD/NAD(P)-binding domain"/>
    <property type="match status" value="1"/>
</dbReference>
<name>A0A512BLQ5_9HYPH</name>
<dbReference type="PROSITE" id="PS50042">
    <property type="entry name" value="CNMP_BINDING_3"/>
    <property type="match status" value="1"/>
</dbReference>